<evidence type="ECO:0000256" key="1">
    <source>
        <dbReference type="SAM" id="Phobius"/>
    </source>
</evidence>
<name>A0A512C802_9BACT</name>
<dbReference type="Proteomes" id="UP000321301">
    <property type="component" value="Unassembled WGS sequence"/>
</dbReference>
<sequence>MVLPYITLWSFMQLKQLIKWAKRYRSGKLDPKRNGQFDSILDELAHLGKTPSQDGMSAAKSNVWKKIEVAGRRNSTGRSVFLLVRKFAAVLFFFALVGLAVWEMSSQPAEIPMLVKRTEQGMRSTVTLSDGSKVRLNENSSLEFPEAFAEEMRIVHLKGEAFFDIKPNPKKPFKVVTGTSEITVLGTSFNVNTHHQPEITVTSGKVKVANLKSNEGVELNPGQQAIINTGQIQVKEVNPDFFIGWHTRKLIFEEEKVASVFSILERAYGVNIDVEMPQKEIECVITGAYSGERIETILLGLRHILDFEYETDISTKTITIDLKNCK</sequence>
<proteinExistence type="predicted"/>
<organism evidence="4 5">
    <name type="scientific">Cyclobacterium qasimii</name>
    <dbReference type="NCBI Taxonomy" id="1350429"/>
    <lineage>
        <taxon>Bacteria</taxon>
        <taxon>Pseudomonadati</taxon>
        <taxon>Bacteroidota</taxon>
        <taxon>Cytophagia</taxon>
        <taxon>Cytophagales</taxon>
        <taxon>Cyclobacteriaceae</taxon>
        <taxon>Cyclobacterium</taxon>
    </lineage>
</organism>
<dbReference type="Pfam" id="PF04773">
    <property type="entry name" value="FecR"/>
    <property type="match status" value="1"/>
</dbReference>
<keyword evidence="1" id="KW-0812">Transmembrane</keyword>
<feature type="domain" description="FecR protein" evidence="2">
    <location>
        <begin position="117"/>
        <end position="207"/>
    </location>
</feature>
<protein>
    <submittedName>
        <fullName evidence="4">Anti-sigma factor</fullName>
    </submittedName>
</protein>
<feature type="domain" description="Protein FecR C-terminal" evidence="3">
    <location>
        <begin position="249"/>
        <end position="320"/>
    </location>
</feature>
<feature type="transmembrane region" description="Helical" evidence="1">
    <location>
        <begin position="82"/>
        <end position="102"/>
    </location>
</feature>
<dbReference type="Gene3D" id="3.55.50.30">
    <property type="match status" value="1"/>
</dbReference>
<dbReference type="PANTHER" id="PTHR30273:SF2">
    <property type="entry name" value="PROTEIN FECR"/>
    <property type="match status" value="1"/>
</dbReference>
<dbReference type="PANTHER" id="PTHR30273">
    <property type="entry name" value="PERIPLASMIC SIGNAL SENSOR AND SIGMA FACTOR ACTIVATOR FECR-RELATED"/>
    <property type="match status" value="1"/>
</dbReference>
<dbReference type="InterPro" id="IPR012373">
    <property type="entry name" value="Ferrdict_sens_TM"/>
</dbReference>
<evidence type="ECO:0000313" key="4">
    <source>
        <dbReference type="EMBL" id="GEO20339.1"/>
    </source>
</evidence>
<comment type="caution">
    <text evidence="4">The sequence shown here is derived from an EMBL/GenBank/DDBJ whole genome shotgun (WGS) entry which is preliminary data.</text>
</comment>
<dbReference type="Pfam" id="PF16344">
    <property type="entry name" value="FecR_C"/>
    <property type="match status" value="1"/>
</dbReference>
<evidence type="ECO:0000259" key="2">
    <source>
        <dbReference type="Pfam" id="PF04773"/>
    </source>
</evidence>
<dbReference type="InterPro" id="IPR032508">
    <property type="entry name" value="FecR_C"/>
</dbReference>
<dbReference type="AlphaFoldDB" id="A0A512C802"/>
<gene>
    <name evidence="4" type="ORF">CQA01_08730</name>
</gene>
<keyword evidence="1" id="KW-0472">Membrane</keyword>
<accession>A0A512C802</accession>
<dbReference type="Gene3D" id="2.60.120.1440">
    <property type="match status" value="1"/>
</dbReference>
<reference evidence="4 5" key="1">
    <citation type="submission" date="2019-07" db="EMBL/GenBank/DDBJ databases">
        <title>Whole genome shotgun sequence of Cyclobacterium qasimii NBRC 106168.</title>
        <authorList>
            <person name="Hosoyama A."/>
            <person name="Uohara A."/>
            <person name="Ohji S."/>
            <person name="Ichikawa N."/>
        </authorList>
    </citation>
    <scope>NUCLEOTIDE SEQUENCE [LARGE SCALE GENOMIC DNA]</scope>
    <source>
        <strain evidence="4 5">NBRC 106168</strain>
    </source>
</reference>
<dbReference type="PIRSF" id="PIRSF018266">
    <property type="entry name" value="FecR"/>
    <property type="match status" value="1"/>
</dbReference>
<dbReference type="InterPro" id="IPR006860">
    <property type="entry name" value="FecR"/>
</dbReference>
<keyword evidence="1" id="KW-1133">Transmembrane helix</keyword>
<keyword evidence="5" id="KW-1185">Reference proteome</keyword>
<evidence type="ECO:0000259" key="3">
    <source>
        <dbReference type="Pfam" id="PF16344"/>
    </source>
</evidence>
<evidence type="ECO:0000313" key="5">
    <source>
        <dbReference type="Proteomes" id="UP000321301"/>
    </source>
</evidence>
<dbReference type="EMBL" id="BJYV01000002">
    <property type="protein sequence ID" value="GEO20339.1"/>
    <property type="molecule type" value="Genomic_DNA"/>
</dbReference>
<dbReference type="GO" id="GO:0016989">
    <property type="term" value="F:sigma factor antagonist activity"/>
    <property type="evidence" value="ECO:0007669"/>
    <property type="project" value="TreeGrafter"/>
</dbReference>